<accession>A0ABX0XVM9</accession>
<evidence type="ECO:0000256" key="1">
    <source>
        <dbReference type="SAM" id="MobiDB-lite"/>
    </source>
</evidence>
<feature type="region of interest" description="Disordered" evidence="1">
    <location>
        <begin position="34"/>
        <end position="70"/>
    </location>
</feature>
<keyword evidence="3" id="KW-1185">Reference proteome</keyword>
<proteinExistence type="predicted"/>
<organism evidence="2 3">
    <name type="scientific">Planosporangium thailandense</name>
    <dbReference type="NCBI Taxonomy" id="765197"/>
    <lineage>
        <taxon>Bacteria</taxon>
        <taxon>Bacillati</taxon>
        <taxon>Actinomycetota</taxon>
        <taxon>Actinomycetes</taxon>
        <taxon>Micromonosporales</taxon>
        <taxon>Micromonosporaceae</taxon>
        <taxon>Planosporangium</taxon>
    </lineage>
</organism>
<comment type="caution">
    <text evidence="2">The sequence shown here is derived from an EMBL/GenBank/DDBJ whole genome shotgun (WGS) entry which is preliminary data.</text>
</comment>
<sequence>MSTPTTAAPPAGHDTDGGVHSGILAGAAALAGTGDTGTDFVSGTSGGVTGGAANAGTAGDNPTATVAAST</sequence>
<name>A0ABX0XVM9_9ACTN</name>
<evidence type="ECO:0000313" key="3">
    <source>
        <dbReference type="Proteomes" id="UP000722989"/>
    </source>
</evidence>
<evidence type="ECO:0000313" key="2">
    <source>
        <dbReference type="EMBL" id="NJC69858.1"/>
    </source>
</evidence>
<feature type="region of interest" description="Disordered" evidence="1">
    <location>
        <begin position="1"/>
        <end position="21"/>
    </location>
</feature>
<feature type="compositionally biased region" description="Low complexity" evidence="1">
    <location>
        <begin position="34"/>
        <end position="43"/>
    </location>
</feature>
<dbReference type="EMBL" id="JAATVY010000004">
    <property type="protein sequence ID" value="NJC69858.1"/>
    <property type="molecule type" value="Genomic_DNA"/>
</dbReference>
<gene>
    <name evidence="2" type="ORF">HC031_09020</name>
</gene>
<protein>
    <submittedName>
        <fullName evidence="2">Uncharacterized protein</fullName>
    </submittedName>
</protein>
<reference evidence="2 3" key="1">
    <citation type="submission" date="2020-03" db="EMBL/GenBank/DDBJ databases">
        <title>WGS of the type strain of Planosporangium spp.</title>
        <authorList>
            <person name="Thawai C."/>
        </authorList>
    </citation>
    <scope>NUCLEOTIDE SEQUENCE [LARGE SCALE GENOMIC DNA]</scope>
    <source>
        <strain evidence="2 3">TBRC 5610</strain>
    </source>
</reference>
<feature type="compositionally biased region" description="Low complexity" evidence="1">
    <location>
        <begin position="51"/>
        <end position="70"/>
    </location>
</feature>
<dbReference type="Proteomes" id="UP000722989">
    <property type="component" value="Unassembled WGS sequence"/>
</dbReference>